<proteinExistence type="predicted"/>
<dbReference type="InterPro" id="IPR040442">
    <property type="entry name" value="Pyrv_kinase-like_dom_sf"/>
</dbReference>
<organism evidence="1 2">
    <name type="scientific">Dactylosporangium siamense</name>
    <dbReference type="NCBI Taxonomy" id="685454"/>
    <lineage>
        <taxon>Bacteria</taxon>
        <taxon>Bacillati</taxon>
        <taxon>Actinomycetota</taxon>
        <taxon>Actinomycetes</taxon>
        <taxon>Micromonosporales</taxon>
        <taxon>Micromonosporaceae</taxon>
        <taxon>Dactylosporangium</taxon>
    </lineage>
</organism>
<accession>A0A919PW32</accession>
<dbReference type="InterPro" id="IPR039556">
    <property type="entry name" value="ICL/PEPM"/>
</dbReference>
<dbReference type="EMBL" id="BONQ01000138">
    <property type="protein sequence ID" value="GIG50747.1"/>
    <property type="molecule type" value="Genomic_DNA"/>
</dbReference>
<gene>
    <name evidence="1" type="ORF">Dsi01nite_087880</name>
</gene>
<dbReference type="CDD" id="cd00377">
    <property type="entry name" value="ICL_PEPM"/>
    <property type="match status" value="1"/>
</dbReference>
<dbReference type="Proteomes" id="UP000660611">
    <property type="component" value="Unassembled WGS sequence"/>
</dbReference>
<dbReference type="Pfam" id="PF13714">
    <property type="entry name" value="PEP_mutase"/>
    <property type="match status" value="1"/>
</dbReference>
<evidence type="ECO:0000313" key="2">
    <source>
        <dbReference type="Proteomes" id="UP000660611"/>
    </source>
</evidence>
<dbReference type="InterPro" id="IPR018523">
    <property type="entry name" value="Isocitrate_lyase_ph_CS"/>
</dbReference>
<evidence type="ECO:0000313" key="1">
    <source>
        <dbReference type="EMBL" id="GIG50747.1"/>
    </source>
</evidence>
<sequence length="274" mass="27548">MTHLPGVYDPLTAALAVRAGFAAAHLSGAAVSALRLGLPDLGYLHGTHIASVAATVTPALGVVPLLADADTGYGNAPHAVWTARRYAAAGVAGLHLEDQVSPKRCGHLAGKELLDAGLAAAKIRAVAEAGTGLVVVARTDAYTVTGLDDAIDRALRYAHAGADAVFVEGVTGVDDLAAVHAALPDMPLVVNRSEAGPAAFVADATLAELGVRFVLHPVAPLLAALEAARAAYAAIAADGHAGAVPRLPWDAFTGLVGQADALALDARYAPEVPA</sequence>
<dbReference type="SUPFAM" id="SSF51621">
    <property type="entry name" value="Phosphoenolpyruvate/pyruvate domain"/>
    <property type="match status" value="1"/>
</dbReference>
<name>A0A919PW32_9ACTN</name>
<dbReference type="PANTHER" id="PTHR42905">
    <property type="entry name" value="PHOSPHOENOLPYRUVATE CARBOXYLASE"/>
    <property type="match status" value="1"/>
</dbReference>
<dbReference type="InterPro" id="IPR015813">
    <property type="entry name" value="Pyrv/PenolPyrv_kinase-like_dom"/>
</dbReference>
<dbReference type="Gene3D" id="3.20.20.60">
    <property type="entry name" value="Phosphoenolpyruvate-binding domains"/>
    <property type="match status" value="1"/>
</dbReference>
<comment type="caution">
    <text evidence="1">The sequence shown here is derived from an EMBL/GenBank/DDBJ whole genome shotgun (WGS) entry which is preliminary data.</text>
</comment>
<dbReference type="PROSITE" id="PS00161">
    <property type="entry name" value="ISOCITRATE_LYASE"/>
    <property type="match status" value="1"/>
</dbReference>
<dbReference type="GO" id="GO:0016833">
    <property type="term" value="F:oxo-acid-lyase activity"/>
    <property type="evidence" value="ECO:0007669"/>
    <property type="project" value="UniProtKB-ARBA"/>
</dbReference>
<keyword evidence="2" id="KW-1185">Reference proteome</keyword>
<dbReference type="AlphaFoldDB" id="A0A919PW32"/>
<dbReference type="PANTHER" id="PTHR42905:SF5">
    <property type="entry name" value="CARBOXYVINYL-CARBOXYPHOSPHONATE PHOSPHORYLMUTASE, CHLOROPLASTIC"/>
    <property type="match status" value="1"/>
</dbReference>
<reference evidence="1" key="1">
    <citation type="submission" date="2021-01" db="EMBL/GenBank/DDBJ databases">
        <title>Whole genome shotgun sequence of Dactylosporangium siamense NBRC 106093.</title>
        <authorList>
            <person name="Komaki H."/>
            <person name="Tamura T."/>
        </authorList>
    </citation>
    <scope>NUCLEOTIDE SEQUENCE</scope>
    <source>
        <strain evidence="1">NBRC 106093</strain>
    </source>
</reference>
<protein>
    <submittedName>
        <fullName evidence="1">Carboxyvinyl-carboxyphosphonate phosphorylmutase</fullName>
    </submittedName>
</protein>